<dbReference type="Pfam" id="PF24222">
    <property type="entry name" value="MrpH_N"/>
    <property type="match status" value="1"/>
</dbReference>
<dbReference type="AlphaFoldDB" id="A0A1B8SXR3"/>
<dbReference type="InterPro" id="IPR057009">
    <property type="entry name" value="MrpH_N"/>
</dbReference>
<reference evidence="4" key="2">
    <citation type="submission" date="2023-04" db="EMBL/GenBank/DDBJ databases">
        <authorList>
            <person name="Li W."/>
        </authorList>
    </citation>
    <scope>NUCLEOTIDE SEQUENCE</scope>
    <source>
        <strain evidence="4">QITACRE101</strain>
    </source>
</reference>
<reference evidence="5 6" key="1">
    <citation type="submission" date="2018-06" db="EMBL/GenBank/DDBJ databases">
        <authorList>
            <consortium name="Pathogen Informatics"/>
            <person name="Doyle S."/>
        </authorList>
    </citation>
    <scope>NUCLEOTIDE SEQUENCE [LARGE SCALE GENOMIC DNA]</scope>
    <source>
        <strain evidence="5 6">NCTC11801</strain>
    </source>
</reference>
<dbReference type="InterPro" id="IPR036937">
    <property type="entry name" value="Adhesion_dom_fimbrial_sf"/>
</dbReference>
<dbReference type="InterPro" id="IPR008966">
    <property type="entry name" value="Adhesion_dom_sf"/>
</dbReference>
<evidence type="ECO:0000313" key="5">
    <source>
        <dbReference type="EMBL" id="SUC33122.1"/>
    </source>
</evidence>
<dbReference type="RefSeq" id="WP_004907835.1">
    <property type="nucleotide sequence ID" value="NZ_ABEXOA020000074.1"/>
</dbReference>
<sequence>MKVFLSLLIGAVMFSPSASAYIFSYITESRPGNNPNNGDADYKYVIARWDPESPSTPNPCYGWSTCYLTISHKHTADGTPGAATVNLAEISKYRYMIDVQNIPGVLARATAPATQWAVHTGVRLQNNQECVGLFYQDRTGVTSRGGLLPGSQCGIAPPPIGACKINNNIPDINFGPISEADLAGQSKQVNVSVTCNLAMDVLVIATGVNVTNGRVNLRADNSLYANLYLGGNDTPGENGYKIHVPAGGTNSVSLKAVLGTNGRVQAGQFEGAAALILTVP</sequence>
<evidence type="ECO:0000259" key="3">
    <source>
        <dbReference type="Pfam" id="PF24223"/>
    </source>
</evidence>
<dbReference type="OrthoDB" id="6454267at2"/>
<dbReference type="GO" id="GO:0009289">
    <property type="term" value="C:pilus"/>
    <property type="evidence" value="ECO:0007669"/>
    <property type="project" value="InterPro"/>
</dbReference>
<feature type="domain" description="Fimbrial adhesin MrpH C-terminal" evidence="3">
    <location>
        <begin position="163"/>
        <end position="280"/>
    </location>
</feature>
<dbReference type="Gene3D" id="2.60.40.1090">
    <property type="entry name" value="Fimbrial-type adhesion domain"/>
    <property type="match status" value="1"/>
</dbReference>
<accession>A0A1B8SXR3</accession>
<dbReference type="EMBL" id="UGTZ01000001">
    <property type="protein sequence ID" value="SUC33122.1"/>
    <property type="molecule type" value="Genomic_DNA"/>
</dbReference>
<protein>
    <submittedName>
        <fullName evidence="4">Adhesin</fullName>
    </submittedName>
</protein>
<name>A0A1B8SXR3_PRORE</name>
<proteinExistence type="predicted"/>
<dbReference type="EMBL" id="JARVQW010000005">
    <property type="protein sequence ID" value="MDH2306128.1"/>
    <property type="molecule type" value="Genomic_DNA"/>
</dbReference>
<feature type="chain" id="PRO_5043143632" evidence="1">
    <location>
        <begin position="21"/>
        <end position="280"/>
    </location>
</feature>
<dbReference type="Pfam" id="PF24223">
    <property type="entry name" value="MrpH_C"/>
    <property type="match status" value="1"/>
</dbReference>
<evidence type="ECO:0000313" key="4">
    <source>
        <dbReference type="EMBL" id="MDH2306128.1"/>
    </source>
</evidence>
<dbReference type="GeneID" id="93674717"/>
<evidence type="ECO:0000313" key="6">
    <source>
        <dbReference type="Proteomes" id="UP000254208"/>
    </source>
</evidence>
<evidence type="ECO:0000259" key="2">
    <source>
        <dbReference type="Pfam" id="PF24222"/>
    </source>
</evidence>
<dbReference type="InterPro" id="IPR057010">
    <property type="entry name" value="MrpH_C"/>
</dbReference>
<evidence type="ECO:0000256" key="1">
    <source>
        <dbReference type="SAM" id="SignalP"/>
    </source>
</evidence>
<keyword evidence="1" id="KW-0732">Signal</keyword>
<dbReference type="SUPFAM" id="SSF49401">
    <property type="entry name" value="Bacterial adhesins"/>
    <property type="match status" value="1"/>
</dbReference>
<gene>
    <name evidence="5" type="ORF">NCTC11801_04130</name>
    <name evidence="4" type="ORF">QDQ51_11970</name>
</gene>
<feature type="domain" description="Fimbrial adhesin MrpH N-terminal" evidence="2">
    <location>
        <begin position="21"/>
        <end position="161"/>
    </location>
</feature>
<organism evidence="4 7">
    <name type="scientific">Providencia rettgeri</name>
    <dbReference type="NCBI Taxonomy" id="587"/>
    <lineage>
        <taxon>Bacteria</taxon>
        <taxon>Pseudomonadati</taxon>
        <taxon>Pseudomonadota</taxon>
        <taxon>Gammaproteobacteria</taxon>
        <taxon>Enterobacterales</taxon>
        <taxon>Morganellaceae</taxon>
        <taxon>Providencia</taxon>
    </lineage>
</organism>
<evidence type="ECO:0000313" key="7">
    <source>
        <dbReference type="Proteomes" id="UP001162044"/>
    </source>
</evidence>
<reference evidence="4" key="3">
    <citation type="submission" date="2023-10" db="EMBL/GenBank/DDBJ databases">
        <title>Analysis of Resistance Genes of Carbapenem-resistant Providencia rettgeri.</title>
        <authorList>
            <person name="Liu M."/>
        </authorList>
    </citation>
    <scope>NUCLEOTIDE SEQUENCE</scope>
    <source>
        <strain evidence="4">QITACRE101</strain>
    </source>
</reference>
<dbReference type="OMA" id="TPNPCYG"/>
<feature type="signal peptide" evidence="1">
    <location>
        <begin position="1"/>
        <end position="20"/>
    </location>
</feature>
<dbReference type="Proteomes" id="UP001162044">
    <property type="component" value="Unassembled WGS sequence"/>
</dbReference>
<dbReference type="Proteomes" id="UP000254208">
    <property type="component" value="Unassembled WGS sequence"/>
</dbReference>
<dbReference type="GO" id="GO:0007155">
    <property type="term" value="P:cell adhesion"/>
    <property type="evidence" value="ECO:0007669"/>
    <property type="project" value="InterPro"/>
</dbReference>
<dbReference type="CDD" id="cd22566">
    <property type="entry name" value="MrpH-like"/>
    <property type="match status" value="1"/>
</dbReference>